<dbReference type="GO" id="GO:0006633">
    <property type="term" value="P:fatty acid biosynthetic process"/>
    <property type="evidence" value="ECO:0007669"/>
    <property type="project" value="InterPro"/>
</dbReference>
<feature type="domain" description="Acyl-ACP thioesterase-like C-terminal" evidence="2">
    <location>
        <begin position="145"/>
        <end position="222"/>
    </location>
</feature>
<dbReference type="SUPFAM" id="SSF54637">
    <property type="entry name" value="Thioesterase/thiol ester dehydrase-isomerase"/>
    <property type="match status" value="2"/>
</dbReference>
<dbReference type="Gene3D" id="3.10.129.10">
    <property type="entry name" value="Hotdog Thioesterase"/>
    <property type="match status" value="2"/>
</dbReference>
<dbReference type="Proteomes" id="UP000441925">
    <property type="component" value="Unassembled WGS sequence"/>
</dbReference>
<dbReference type="InterPro" id="IPR002864">
    <property type="entry name" value="Acyl-ACP_thioesterase_NHD"/>
</dbReference>
<evidence type="ECO:0000313" key="3">
    <source>
        <dbReference type="EMBL" id="MSS77808.1"/>
    </source>
</evidence>
<keyword evidence="4" id="KW-1185">Reference proteome</keyword>
<feature type="domain" description="Acyl-ACP thioesterase N-terminal hotdog" evidence="1">
    <location>
        <begin position="3"/>
        <end position="125"/>
    </location>
</feature>
<evidence type="ECO:0000313" key="4">
    <source>
        <dbReference type="Proteomes" id="UP000441925"/>
    </source>
</evidence>
<dbReference type="EMBL" id="VULQ01000005">
    <property type="protein sequence ID" value="MSS77808.1"/>
    <property type="molecule type" value="Genomic_DNA"/>
</dbReference>
<comment type="caution">
    <text evidence="3">The sequence shown here is derived from an EMBL/GenBank/DDBJ whole genome shotgun (WGS) entry which is preliminary data.</text>
</comment>
<protein>
    <submittedName>
        <fullName evidence="3">Acyl-ACP thioesterase</fullName>
    </submittedName>
</protein>
<dbReference type="InterPro" id="IPR029069">
    <property type="entry name" value="HotDog_dom_sf"/>
</dbReference>
<dbReference type="Pfam" id="PF20791">
    <property type="entry name" value="Acyl-ACP_TE_C"/>
    <property type="match status" value="1"/>
</dbReference>
<proteinExistence type="predicted"/>
<accession>A0A6N7VEC8</accession>
<sequence length="232" mass="27480">MKTSKEFIIENFLTNSDGYLKMKYLLGLMFEVSFDQADKLEDKNLMKDKRWIVYSWDIKINEPIKARDKLKITTFAIDMKRFYANRNFIIERDGETIGLAFCSFLLFDLNKMRAIKIPDFLIKAYGKEEPAYIGKRQKYSKNFEEAQKIYIRKNDIDINGHVNNASYMDLIREISDIKDQDIGYINIVYKNEIRDKNFVLGEIGKEENEESYRIISEDGKIYTYGKIGRRNV</sequence>
<dbReference type="RefSeq" id="WP_154540323.1">
    <property type="nucleotide sequence ID" value="NZ_JAXDSU010000072.1"/>
</dbReference>
<name>A0A6N7VEC8_9FIRM</name>
<dbReference type="GO" id="GO:0016790">
    <property type="term" value="F:thiolester hydrolase activity"/>
    <property type="evidence" value="ECO:0007669"/>
    <property type="project" value="InterPro"/>
</dbReference>
<gene>
    <name evidence="3" type="ORF">FYJ26_05170</name>
</gene>
<organism evidence="3 4">
    <name type="scientific">Anaerococcus porci</name>
    <dbReference type="NCBI Taxonomy" id="2652269"/>
    <lineage>
        <taxon>Bacteria</taxon>
        <taxon>Bacillati</taxon>
        <taxon>Bacillota</taxon>
        <taxon>Tissierellia</taxon>
        <taxon>Tissierellales</taxon>
        <taxon>Peptoniphilaceae</taxon>
        <taxon>Anaerococcus</taxon>
    </lineage>
</organism>
<evidence type="ECO:0000259" key="2">
    <source>
        <dbReference type="Pfam" id="PF20791"/>
    </source>
</evidence>
<dbReference type="Pfam" id="PF01643">
    <property type="entry name" value="Acyl-ACP_TE"/>
    <property type="match status" value="1"/>
</dbReference>
<evidence type="ECO:0000259" key="1">
    <source>
        <dbReference type="Pfam" id="PF01643"/>
    </source>
</evidence>
<dbReference type="AlphaFoldDB" id="A0A6N7VEC8"/>
<reference evidence="3 4" key="1">
    <citation type="submission" date="2019-08" db="EMBL/GenBank/DDBJ databases">
        <title>In-depth cultivation of the pig gut microbiome towards novel bacterial diversity and tailored functional studies.</title>
        <authorList>
            <person name="Wylensek D."/>
            <person name="Hitch T.C.A."/>
            <person name="Clavel T."/>
        </authorList>
    </citation>
    <scope>NUCLEOTIDE SEQUENCE [LARGE SCALE GENOMIC DNA]</scope>
    <source>
        <strain evidence="3 4">WCA-380-WT-2B</strain>
    </source>
</reference>
<dbReference type="InterPro" id="IPR049427">
    <property type="entry name" value="Acyl-ACP_TE_C"/>
</dbReference>